<accession>A0A139SRK7</accession>
<evidence type="ECO:0000313" key="2">
    <source>
        <dbReference type="EMBL" id="KXU37144.1"/>
    </source>
</evidence>
<evidence type="ECO:0000313" key="3">
    <source>
        <dbReference type="Proteomes" id="UP000070058"/>
    </source>
</evidence>
<reference evidence="3" key="1">
    <citation type="submission" date="2016-02" db="EMBL/GenBank/DDBJ databases">
        <authorList>
            <person name="Sanders J.G."/>
            <person name="Lin J.Y."/>
            <person name="Wertz J.T."/>
            <person name="Russell J.A."/>
            <person name="Moreau C.S."/>
            <person name="Powell S."/>
        </authorList>
    </citation>
    <scope>NUCLEOTIDE SEQUENCE [LARGE SCALE GENOMIC DNA]</scope>
    <source>
        <strain evidence="3">CAG34</strain>
    </source>
</reference>
<dbReference type="AlphaFoldDB" id="A0A139SRK7"/>
<gene>
    <name evidence="2" type="ORF">AXK11_02950</name>
</gene>
<name>A0A139SRK7_9BACT</name>
<proteinExistence type="predicted"/>
<keyword evidence="3" id="KW-1185">Reference proteome</keyword>
<feature type="region of interest" description="Disordered" evidence="1">
    <location>
        <begin position="1"/>
        <end position="22"/>
    </location>
</feature>
<protein>
    <submittedName>
        <fullName evidence="2">Uncharacterized protein</fullName>
    </submittedName>
</protein>
<organism evidence="2 3">
    <name type="scientific">Cephaloticoccus primus</name>
    <dbReference type="NCBI Taxonomy" id="1548207"/>
    <lineage>
        <taxon>Bacteria</taxon>
        <taxon>Pseudomonadati</taxon>
        <taxon>Verrucomicrobiota</taxon>
        <taxon>Opitutia</taxon>
        <taxon>Opitutales</taxon>
        <taxon>Opitutaceae</taxon>
        <taxon>Cephaloticoccus</taxon>
    </lineage>
</organism>
<feature type="compositionally biased region" description="Low complexity" evidence="1">
    <location>
        <begin position="1"/>
        <end position="11"/>
    </location>
</feature>
<comment type="caution">
    <text evidence="2">The sequence shown here is derived from an EMBL/GenBank/DDBJ whole genome shotgun (WGS) entry which is preliminary data.</text>
</comment>
<dbReference type="Proteomes" id="UP000070058">
    <property type="component" value="Unassembled WGS sequence"/>
</dbReference>
<evidence type="ECO:0000256" key="1">
    <source>
        <dbReference type="SAM" id="MobiDB-lite"/>
    </source>
</evidence>
<dbReference type="EMBL" id="LSZQ01000022">
    <property type="protein sequence ID" value="KXU37144.1"/>
    <property type="molecule type" value="Genomic_DNA"/>
</dbReference>
<sequence length="96" mass="10273">MLTDSSASSSSLGRQISDSRVGWSDAQWDEWAVTTSEEDKFAELKAAIDVARAEYDAGLGIEVPHDQLGAFIHGLSEEAGKRAQAKREALALAHAS</sequence>